<organism evidence="1 2">
    <name type="scientific">Aeromonas veronii</name>
    <dbReference type="NCBI Taxonomy" id="654"/>
    <lineage>
        <taxon>Bacteria</taxon>
        <taxon>Pseudomonadati</taxon>
        <taxon>Pseudomonadota</taxon>
        <taxon>Gammaproteobacteria</taxon>
        <taxon>Aeromonadales</taxon>
        <taxon>Aeromonadaceae</taxon>
        <taxon>Aeromonas</taxon>
    </lineage>
</organism>
<proteinExistence type="predicted"/>
<comment type="caution">
    <text evidence="1">The sequence shown here is derived from an EMBL/GenBank/DDBJ whole genome shotgun (WGS) entry which is preliminary data.</text>
</comment>
<evidence type="ECO:0000313" key="1">
    <source>
        <dbReference type="EMBL" id="THJ45127.1"/>
    </source>
</evidence>
<evidence type="ECO:0000313" key="2">
    <source>
        <dbReference type="Proteomes" id="UP000309618"/>
    </source>
</evidence>
<sequence>MPQVLIDGIEYVPRAEIPPMDNDQLAVALRELVSLYYFNDWHCAQGRVWNAIRALSPELAELVSDNPTAAYKRLQLPATTG</sequence>
<dbReference type="EMBL" id="SSUX01000008">
    <property type="protein sequence ID" value="THJ45127.1"/>
    <property type="molecule type" value="Genomic_DNA"/>
</dbReference>
<gene>
    <name evidence="1" type="ORF">E8Q35_12760</name>
</gene>
<dbReference type="Proteomes" id="UP000309618">
    <property type="component" value="Unassembled WGS sequence"/>
</dbReference>
<dbReference type="AlphaFoldDB" id="A0A4S5CH07"/>
<name>A0A4S5CH07_AERVE</name>
<accession>A0A4S5CH07</accession>
<protein>
    <submittedName>
        <fullName evidence="1">Uncharacterized protein</fullName>
    </submittedName>
</protein>
<reference evidence="1 2" key="1">
    <citation type="submission" date="2019-04" db="EMBL/GenBank/DDBJ databases">
        <title>Comparative genomics of Aeromonas veronii strains pathogenic to fish.</title>
        <authorList>
            <person name="Cascarano M.C."/>
            <person name="Smyrli M."/>
            <person name="Katharios P."/>
        </authorList>
    </citation>
    <scope>NUCLEOTIDE SEQUENCE [LARGE SCALE GENOMIC DNA]</scope>
    <source>
        <strain evidence="1 2">XU1</strain>
    </source>
</reference>